<protein>
    <submittedName>
        <fullName evidence="1">Uncharacterized protein</fullName>
    </submittedName>
</protein>
<gene>
    <name evidence="1" type="ORF">HMPREF6123_2617</name>
</gene>
<dbReference type="Proteomes" id="UP000004121">
    <property type="component" value="Unassembled WGS sequence"/>
</dbReference>
<keyword evidence="2" id="KW-1185">Reference proteome</keyword>
<dbReference type="HOGENOM" id="CLU_3219400_0_0_9"/>
<sequence>MFLCICIFFLPFSFGYSLALTKEEFQSRFRLPMAPSFYGSIFLW</sequence>
<dbReference type="AlphaFoldDB" id="C2L1J8"/>
<name>C2L1J8_9FIRM</name>
<dbReference type="InParanoid" id="C2L1J8"/>
<dbReference type="STRING" id="585501.HMPREF6123_2617"/>
<reference evidence="1 2" key="1">
    <citation type="submission" date="2009-04" db="EMBL/GenBank/DDBJ databases">
        <authorList>
            <person name="Qin X."/>
            <person name="Bachman B."/>
            <person name="Battles P."/>
            <person name="Bell A."/>
            <person name="Bess C."/>
            <person name="Bickham C."/>
            <person name="Chaboub L."/>
            <person name="Chen D."/>
            <person name="Coyle M."/>
            <person name="Deiros D.R."/>
            <person name="Dinh H."/>
            <person name="Forbes L."/>
            <person name="Fowler G."/>
            <person name="Francisco L."/>
            <person name="Fu Q."/>
            <person name="Gubbala S."/>
            <person name="Hale W."/>
            <person name="Han Y."/>
            <person name="Hemphill L."/>
            <person name="Highlander S.K."/>
            <person name="Hirani K."/>
            <person name="Hogues M."/>
            <person name="Jackson L."/>
            <person name="Jakkamsetti A."/>
            <person name="Javaid M."/>
            <person name="Jiang H."/>
            <person name="Korchina V."/>
            <person name="Kovar C."/>
            <person name="Lara F."/>
            <person name="Lee S."/>
            <person name="Mata R."/>
            <person name="Mathew T."/>
            <person name="Moen C."/>
            <person name="Morales K."/>
            <person name="Munidasa M."/>
            <person name="Nazareth L."/>
            <person name="Ngo R."/>
            <person name="Nguyen L."/>
            <person name="Okwuonu G."/>
            <person name="Ongeri F."/>
            <person name="Patil S."/>
            <person name="Petrosino J."/>
            <person name="Pham C."/>
            <person name="Pham P."/>
            <person name="Pu L.-L."/>
            <person name="Puazo M."/>
            <person name="Raj R."/>
            <person name="Reid J."/>
            <person name="Rouhana J."/>
            <person name="Saada N."/>
            <person name="Shang Y."/>
            <person name="Simmons D."/>
            <person name="Thornton R."/>
            <person name="Warren J."/>
            <person name="Weissenberger G."/>
            <person name="Zhang J."/>
            <person name="Zhang L."/>
            <person name="Zhou C."/>
            <person name="Zhu D."/>
            <person name="Muzny D."/>
            <person name="Worley K."/>
            <person name="Gibbs R."/>
        </authorList>
    </citation>
    <scope>NUCLEOTIDE SEQUENCE [LARGE SCALE GENOMIC DNA]</scope>
    <source>
        <strain evidence="1 2">F0268</strain>
    </source>
</reference>
<organism evidence="1 2">
    <name type="scientific">Oribacterium sinus F0268</name>
    <dbReference type="NCBI Taxonomy" id="585501"/>
    <lineage>
        <taxon>Bacteria</taxon>
        <taxon>Bacillati</taxon>
        <taxon>Bacillota</taxon>
        <taxon>Clostridia</taxon>
        <taxon>Lachnospirales</taxon>
        <taxon>Lachnospiraceae</taxon>
        <taxon>Oribacterium</taxon>
    </lineage>
</organism>
<dbReference type="EMBL" id="ACKX01000247">
    <property type="protein sequence ID" value="EEJ50108.1"/>
    <property type="molecule type" value="Genomic_DNA"/>
</dbReference>
<proteinExistence type="predicted"/>
<evidence type="ECO:0000313" key="2">
    <source>
        <dbReference type="Proteomes" id="UP000004121"/>
    </source>
</evidence>
<accession>C2L1J8</accession>
<comment type="caution">
    <text evidence="1">The sequence shown here is derived from an EMBL/GenBank/DDBJ whole genome shotgun (WGS) entry which is preliminary data.</text>
</comment>
<evidence type="ECO:0000313" key="1">
    <source>
        <dbReference type="EMBL" id="EEJ50108.1"/>
    </source>
</evidence>